<dbReference type="GO" id="GO:0016491">
    <property type="term" value="F:oxidoreductase activity"/>
    <property type="evidence" value="ECO:0007669"/>
    <property type="project" value="UniProtKB-KW"/>
</dbReference>
<dbReference type="InterPro" id="IPR051935">
    <property type="entry name" value="HSDL2"/>
</dbReference>
<evidence type="ECO:0000256" key="3">
    <source>
        <dbReference type="ARBA" id="ARBA00023002"/>
    </source>
</evidence>
<sequence length="109" mass="12404">MAVKEIFTVLTTRMNDNPKHLEGMNVRYTFNLSGEEAGVYQLQIKEKQAEYAAEAVEESDITFEMKDKDFLKLTEGSLNPTMAYMSGKLKVRGDLSHALKLQTLLKHYA</sequence>
<dbReference type="InterPro" id="IPR003033">
    <property type="entry name" value="SCP2_sterol-bd_dom"/>
</dbReference>
<dbReference type="PANTHER" id="PTHR42808">
    <property type="entry name" value="HYDROXYSTEROID DEHYDROGENASE-LIKE PROTEIN 2"/>
    <property type="match status" value="1"/>
</dbReference>
<dbReference type="SUPFAM" id="SSF55718">
    <property type="entry name" value="SCP-like"/>
    <property type="match status" value="1"/>
</dbReference>
<reference evidence="5 6" key="1">
    <citation type="submission" date="2017-10" db="EMBL/GenBank/DDBJ databases">
        <title>Bacillus sp. nov., a halophilic bacterium isolated from a Yangshapao Lake.</title>
        <authorList>
            <person name="Wang H."/>
        </authorList>
    </citation>
    <scope>NUCLEOTIDE SEQUENCE [LARGE SCALE GENOMIC DNA]</scope>
    <source>
        <strain evidence="5 6">YSP-3</strain>
    </source>
</reference>
<dbReference type="EMBL" id="PDOF01000002">
    <property type="protein sequence ID" value="PYZ96881.1"/>
    <property type="molecule type" value="Genomic_DNA"/>
</dbReference>
<feature type="domain" description="SCP2" evidence="4">
    <location>
        <begin position="15"/>
        <end position="106"/>
    </location>
</feature>
<keyword evidence="2" id="KW-0521">NADP</keyword>
<organism evidence="5 6">
    <name type="scientific">Alteribacter lacisalsi</name>
    <dbReference type="NCBI Taxonomy" id="2045244"/>
    <lineage>
        <taxon>Bacteria</taxon>
        <taxon>Bacillati</taxon>
        <taxon>Bacillota</taxon>
        <taxon>Bacilli</taxon>
        <taxon>Bacillales</taxon>
        <taxon>Bacillaceae</taxon>
        <taxon>Alteribacter</taxon>
    </lineage>
</organism>
<proteinExistence type="inferred from homology"/>
<dbReference type="RefSeq" id="WP_110520821.1">
    <property type="nucleotide sequence ID" value="NZ_PDOF01000002.1"/>
</dbReference>
<evidence type="ECO:0000313" key="6">
    <source>
        <dbReference type="Proteomes" id="UP000248066"/>
    </source>
</evidence>
<protein>
    <submittedName>
        <fullName evidence="5">Sterol carrier protein</fullName>
    </submittedName>
</protein>
<comment type="similarity">
    <text evidence="1">Belongs to the short-chain dehydrogenases/reductases (SDR) family.</text>
</comment>
<keyword evidence="6" id="KW-1185">Reference proteome</keyword>
<dbReference type="AlphaFoldDB" id="A0A2W0H7C2"/>
<dbReference type="Gene3D" id="3.30.1050.10">
    <property type="entry name" value="SCP2 sterol-binding domain"/>
    <property type="match status" value="1"/>
</dbReference>
<evidence type="ECO:0000259" key="4">
    <source>
        <dbReference type="Pfam" id="PF02036"/>
    </source>
</evidence>
<keyword evidence="3" id="KW-0560">Oxidoreductase</keyword>
<dbReference type="PANTHER" id="PTHR42808:SF3">
    <property type="entry name" value="HYDROXYSTEROID DEHYDROGENASE-LIKE PROTEIN 2"/>
    <property type="match status" value="1"/>
</dbReference>
<evidence type="ECO:0000313" key="5">
    <source>
        <dbReference type="EMBL" id="PYZ96881.1"/>
    </source>
</evidence>
<evidence type="ECO:0000256" key="2">
    <source>
        <dbReference type="ARBA" id="ARBA00022857"/>
    </source>
</evidence>
<accession>A0A2W0H7C2</accession>
<comment type="caution">
    <text evidence="5">The sequence shown here is derived from an EMBL/GenBank/DDBJ whole genome shotgun (WGS) entry which is preliminary data.</text>
</comment>
<evidence type="ECO:0000256" key="1">
    <source>
        <dbReference type="ARBA" id="ARBA00006484"/>
    </source>
</evidence>
<gene>
    <name evidence="5" type="ORF">CR205_14485</name>
</gene>
<dbReference type="InterPro" id="IPR036527">
    <property type="entry name" value="SCP2_sterol-bd_dom_sf"/>
</dbReference>
<dbReference type="Pfam" id="PF02036">
    <property type="entry name" value="SCP2"/>
    <property type="match status" value="1"/>
</dbReference>
<dbReference type="OrthoDB" id="9804656at2"/>
<dbReference type="Proteomes" id="UP000248066">
    <property type="component" value="Unassembled WGS sequence"/>
</dbReference>
<name>A0A2W0H7C2_9BACI</name>